<name>A0ABW5SBP1_9BACL</name>
<dbReference type="Proteomes" id="UP001597399">
    <property type="component" value="Unassembled WGS sequence"/>
</dbReference>
<accession>A0ABW5SBP1</accession>
<dbReference type="EMBL" id="JBHUMQ010000057">
    <property type="protein sequence ID" value="MFD2696112.1"/>
    <property type="molecule type" value="Genomic_DNA"/>
</dbReference>
<comment type="caution">
    <text evidence="1">The sequence shown here is derived from an EMBL/GenBank/DDBJ whole genome shotgun (WGS) entry which is preliminary data.</text>
</comment>
<dbReference type="InterPro" id="IPR008489">
    <property type="entry name" value="DUF771"/>
</dbReference>
<proteinExistence type="predicted"/>
<evidence type="ECO:0000313" key="2">
    <source>
        <dbReference type="Proteomes" id="UP001597399"/>
    </source>
</evidence>
<sequence>MPEKVWWTMKDLEEATGYKYDWLLQNILFRPEYRKMLDIEGSGKYACVYYPERKGDMWKFIASEMKEFLETYFADILRYDRRHKWQREKVASG</sequence>
<organism evidence="1 2">
    <name type="scientific">Sporolactobacillus shoreicorticis</name>
    <dbReference type="NCBI Taxonomy" id="1923877"/>
    <lineage>
        <taxon>Bacteria</taxon>
        <taxon>Bacillati</taxon>
        <taxon>Bacillota</taxon>
        <taxon>Bacilli</taxon>
        <taxon>Bacillales</taxon>
        <taxon>Sporolactobacillaceae</taxon>
        <taxon>Sporolactobacillus</taxon>
    </lineage>
</organism>
<dbReference type="Pfam" id="PF05595">
    <property type="entry name" value="DUF771"/>
    <property type="match status" value="1"/>
</dbReference>
<keyword evidence="2" id="KW-1185">Reference proteome</keyword>
<evidence type="ECO:0000313" key="1">
    <source>
        <dbReference type="EMBL" id="MFD2696112.1"/>
    </source>
</evidence>
<protein>
    <submittedName>
        <fullName evidence="1">DUF771 domain-containing protein</fullName>
    </submittedName>
</protein>
<gene>
    <name evidence="1" type="ORF">ACFSUE_21125</name>
</gene>
<dbReference type="RefSeq" id="WP_253061884.1">
    <property type="nucleotide sequence ID" value="NZ_JAMXWM010000010.1"/>
</dbReference>
<reference evidence="2" key="1">
    <citation type="journal article" date="2019" name="Int. J. Syst. Evol. Microbiol.">
        <title>The Global Catalogue of Microorganisms (GCM) 10K type strain sequencing project: providing services to taxonomists for standard genome sequencing and annotation.</title>
        <authorList>
            <consortium name="The Broad Institute Genomics Platform"/>
            <consortium name="The Broad Institute Genome Sequencing Center for Infectious Disease"/>
            <person name="Wu L."/>
            <person name="Ma J."/>
        </authorList>
    </citation>
    <scope>NUCLEOTIDE SEQUENCE [LARGE SCALE GENOMIC DNA]</scope>
    <source>
        <strain evidence="2">TISTR 2466</strain>
    </source>
</reference>